<keyword evidence="7" id="KW-1185">Reference proteome</keyword>
<dbReference type="PRINTS" id="PR00909">
    <property type="entry name" value="SPERMDNBNDNG"/>
</dbReference>
<dbReference type="RefSeq" id="WP_230732858.1">
    <property type="nucleotide sequence ID" value="NZ_CP075567.1"/>
</dbReference>
<keyword evidence="2" id="KW-0813">Transport</keyword>
<evidence type="ECO:0000313" key="6">
    <source>
        <dbReference type="EMBL" id="UFP98703.1"/>
    </source>
</evidence>
<gene>
    <name evidence="6" type="ORF">KJY40_22040</name>
</gene>
<evidence type="ECO:0000256" key="2">
    <source>
        <dbReference type="ARBA" id="ARBA00022448"/>
    </source>
</evidence>
<evidence type="ECO:0000256" key="3">
    <source>
        <dbReference type="ARBA" id="ARBA00022729"/>
    </source>
</evidence>
<dbReference type="PANTHER" id="PTHR30222:SF12">
    <property type="entry name" value="NORSPERMIDINE SENSOR"/>
    <property type="match status" value="1"/>
</dbReference>
<feature type="signal peptide" evidence="5">
    <location>
        <begin position="1"/>
        <end position="25"/>
    </location>
</feature>
<organism evidence="6 7">
    <name type="scientific">Pseudomonas fitomaticsae</name>
    <dbReference type="NCBI Taxonomy" id="2837969"/>
    <lineage>
        <taxon>Bacteria</taxon>
        <taxon>Pseudomonadati</taxon>
        <taxon>Pseudomonadota</taxon>
        <taxon>Gammaproteobacteria</taxon>
        <taxon>Pseudomonadales</taxon>
        <taxon>Pseudomonadaceae</taxon>
        <taxon>Pseudomonas</taxon>
    </lineage>
</organism>
<keyword evidence="3 5" id="KW-0732">Signal</keyword>
<keyword evidence="4" id="KW-0574">Periplasm</keyword>
<feature type="chain" id="PRO_5045974796" evidence="5">
    <location>
        <begin position="26"/>
        <end position="367"/>
    </location>
</feature>
<proteinExistence type="predicted"/>
<reference evidence="6 7" key="1">
    <citation type="journal article" date="2022" name="Int. J. Syst. Evol. Microbiol.">
        <title>Pseudomonas fitomaticsae sp. nov., isolated at Marimurtra Botanical Garden in Blanes, Catalonia, Spain.</title>
        <authorList>
            <person name="Atanasov K.E."/>
            <person name="Galbis D.M."/>
            <person name="Cornado D."/>
            <person name="Serpico A."/>
            <person name="Sanchez G."/>
            <person name="Bosch M."/>
            <person name="Ferrer A."/>
            <person name="Altabella T."/>
        </authorList>
    </citation>
    <scope>NUCLEOTIDE SEQUENCE [LARGE SCALE GENOMIC DNA]</scope>
    <source>
        <strain evidence="6 7">FIT81</strain>
    </source>
</reference>
<name>A0ABY3PY07_9PSED</name>
<dbReference type="PANTHER" id="PTHR30222">
    <property type="entry name" value="SPERMIDINE/PUTRESCINE-BINDING PERIPLASMIC PROTEIN"/>
    <property type="match status" value="1"/>
</dbReference>
<dbReference type="SUPFAM" id="SSF53850">
    <property type="entry name" value="Periplasmic binding protein-like II"/>
    <property type="match status" value="1"/>
</dbReference>
<evidence type="ECO:0000256" key="4">
    <source>
        <dbReference type="ARBA" id="ARBA00022764"/>
    </source>
</evidence>
<dbReference type="Gene3D" id="3.40.190.10">
    <property type="entry name" value="Periplasmic binding protein-like II"/>
    <property type="match status" value="2"/>
</dbReference>
<accession>A0ABY3PY07</accession>
<dbReference type="Pfam" id="PF13416">
    <property type="entry name" value="SBP_bac_8"/>
    <property type="match status" value="1"/>
</dbReference>
<dbReference type="InterPro" id="IPR001188">
    <property type="entry name" value="Sperm_putr-bd"/>
</dbReference>
<evidence type="ECO:0000256" key="5">
    <source>
        <dbReference type="SAM" id="SignalP"/>
    </source>
</evidence>
<protein>
    <submittedName>
        <fullName evidence="6">Extracellular solute-binding protein</fullName>
    </submittedName>
</protein>
<dbReference type="Proteomes" id="UP001162907">
    <property type="component" value="Chromosome"/>
</dbReference>
<dbReference type="InterPro" id="IPR006059">
    <property type="entry name" value="SBP"/>
</dbReference>
<dbReference type="PIRSF" id="PIRSF019574">
    <property type="entry name" value="Periplasmic_polyamine_BP"/>
    <property type="match status" value="1"/>
</dbReference>
<dbReference type="EMBL" id="CP075567">
    <property type="protein sequence ID" value="UFP98703.1"/>
    <property type="molecule type" value="Genomic_DNA"/>
</dbReference>
<evidence type="ECO:0000313" key="7">
    <source>
        <dbReference type="Proteomes" id="UP001162907"/>
    </source>
</evidence>
<comment type="subcellular location">
    <subcellularLocation>
        <location evidence="1">Periplasm</location>
    </subcellularLocation>
</comment>
<evidence type="ECO:0000256" key="1">
    <source>
        <dbReference type="ARBA" id="ARBA00004418"/>
    </source>
</evidence>
<sequence>MKKIMKYLPALSFAIGICVAQHSYAAGSKLAVYNWTEYLPKSVVSSFEKETGISVQYDVFDTAETLEAKLLTGNSGYDLAFPSHDRVPTLVKAGAILEIDHSKLSNWKNLDPEFLKNLAKTDPGNAHAVPYLWGTTLIGYNKDKVQAAFKGEPIPNSWSLVFDPQYASKVKDCGVAFIDAPSEVFSIALRYLGLDPNASDQPSLEKARDLLMQARPNITYFHSARWLQDLANGDICVVVGYSGGVAMARDLAQSNGSKVQIGLIMPDEGALAWSDDMVIPKGAKNIEEAYKFIDYIQRPDIIAQISNVIGYPNANPASSGMIDPARLADEALFIPEPKREKLFFQNVQAFSVERMKTRYWNTVKSGQ</sequence>